<accession>A0A0F9UTR4</accession>
<sequence length="235" mass="26746">MDLFNRLQGILFNPKVTLKAISEKPIWIDALIILLIAWVLFSFIIAPYAQKDQLKILKNNDKLIERMGEDRFNEMIERAENPSQASIILRNLVLNPGGLLIGFLFSSLIILAMSRMFSTEGNYKQIFSAILHANFIDKILGNALRLVLILTRKSVMQTTTSLALFFPKLEMTSPTFIILSQIDFFQIWLFGILGYGLSSIFKIELKKALILSYTFWVLKSLLYIALGLLGAKYMG</sequence>
<reference evidence="7" key="1">
    <citation type="journal article" date="2015" name="Nature">
        <title>Complex archaea that bridge the gap between prokaryotes and eukaryotes.</title>
        <authorList>
            <person name="Spang A."/>
            <person name="Saw J.H."/>
            <person name="Jorgensen S.L."/>
            <person name="Zaremba-Niedzwiedzka K."/>
            <person name="Martijn J."/>
            <person name="Lind A.E."/>
            <person name="van Eijk R."/>
            <person name="Schleper C."/>
            <person name="Guy L."/>
            <person name="Ettema T.J."/>
        </authorList>
    </citation>
    <scope>NUCLEOTIDE SEQUENCE</scope>
</reference>
<feature type="transmembrane region" description="Helical" evidence="5">
    <location>
        <begin position="209"/>
        <end position="231"/>
    </location>
</feature>
<comment type="caution">
    <text evidence="7">The sequence shown here is derived from an EMBL/GenBank/DDBJ whole genome shotgun (WGS) entry which is preliminary data.</text>
</comment>
<evidence type="ECO:0000256" key="4">
    <source>
        <dbReference type="ARBA" id="ARBA00023136"/>
    </source>
</evidence>
<keyword evidence="3 5" id="KW-1133">Transmembrane helix</keyword>
<evidence type="ECO:0000256" key="5">
    <source>
        <dbReference type="SAM" id="Phobius"/>
    </source>
</evidence>
<feature type="transmembrane region" description="Helical" evidence="5">
    <location>
        <begin position="26"/>
        <end position="49"/>
    </location>
</feature>
<evidence type="ECO:0000259" key="6">
    <source>
        <dbReference type="Pfam" id="PF04893"/>
    </source>
</evidence>
<dbReference type="GO" id="GO:0016020">
    <property type="term" value="C:membrane"/>
    <property type="evidence" value="ECO:0007669"/>
    <property type="project" value="UniProtKB-SubCell"/>
</dbReference>
<dbReference type="Pfam" id="PF04893">
    <property type="entry name" value="Yip1"/>
    <property type="match status" value="1"/>
</dbReference>
<proteinExistence type="predicted"/>
<gene>
    <name evidence="7" type="ORF">LCGC14_0490070</name>
</gene>
<protein>
    <recommendedName>
        <fullName evidence="6">Yip1 domain-containing protein</fullName>
    </recommendedName>
</protein>
<feature type="domain" description="Yip1" evidence="6">
    <location>
        <begin position="9"/>
        <end position="225"/>
    </location>
</feature>
<dbReference type="EMBL" id="LAZR01000550">
    <property type="protein sequence ID" value="KKN64581.1"/>
    <property type="molecule type" value="Genomic_DNA"/>
</dbReference>
<dbReference type="InterPro" id="IPR006977">
    <property type="entry name" value="Yip1_dom"/>
</dbReference>
<feature type="transmembrane region" description="Helical" evidence="5">
    <location>
        <begin position="176"/>
        <end position="197"/>
    </location>
</feature>
<keyword evidence="4 5" id="KW-0472">Membrane</keyword>
<evidence type="ECO:0000256" key="3">
    <source>
        <dbReference type="ARBA" id="ARBA00022989"/>
    </source>
</evidence>
<dbReference type="AlphaFoldDB" id="A0A0F9UTR4"/>
<evidence type="ECO:0000256" key="1">
    <source>
        <dbReference type="ARBA" id="ARBA00004141"/>
    </source>
</evidence>
<evidence type="ECO:0000256" key="2">
    <source>
        <dbReference type="ARBA" id="ARBA00022692"/>
    </source>
</evidence>
<feature type="transmembrane region" description="Helical" evidence="5">
    <location>
        <begin position="92"/>
        <end position="113"/>
    </location>
</feature>
<organism evidence="7">
    <name type="scientific">marine sediment metagenome</name>
    <dbReference type="NCBI Taxonomy" id="412755"/>
    <lineage>
        <taxon>unclassified sequences</taxon>
        <taxon>metagenomes</taxon>
        <taxon>ecological metagenomes</taxon>
    </lineage>
</organism>
<comment type="subcellular location">
    <subcellularLocation>
        <location evidence="1">Membrane</location>
        <topology evidence="1">Multi-pass membrane protein</topology>
    </subcellularLocation>
</comment>
<evidence type="ECO:0000313" key="7">
    <source>
        <dbReference type="EMBL" id="KKN64581.1"/>
    </source>
</evidence>
<keyword evidence="2 5" id="KW-0812">Transmembrane</keyword>
<name>A0A0F9UTR4_9ZZZZ</name>